<reference evidence="1 2" key="1">
    <citation type="journal article" date="2019" name="Commun. Biol.">
        <title>The bagworm genome reveals a unique fibroin gene that provides high tensile strength.</title>
        <authorList>
            <person name="Kono N."/>
            <person name="Nakamura H."/>
            <person name="Ohtoshi R."/>
            <person name="Tomita M."/>
            <person name="Numata K."/>
            <person name="Arakawa K."/>
        </authorList>
    </citation>
    <scope>NUCLEOTIDE SEQUENCE [LARGE SCALE GENOMIC DNA]</scope>
</reference>
<dbReference type="InterPro" id="IPR036691">
    <property type="entry name" value="Endo/exonu/phosph_ase_sf"/>
</dbReference>
<name>A0A4C1VPN1_EUMVA</name>
<keyword evidence="2" id="KW-1185">Reference proteome</keyword>
<accession>A0A4C1VPN1</accession>
<dbReference type="AlphaFoldDB" id="A0A4C1VPN1"/>
<evidence type="ECO:0000313" key="2">
    <source>
        <dbReference type="Proteomes" id="UP000299102"/>
    </source>
</evidence>
<dbReference type="Proteomes" id="UP000299102">
    <property type="component" value="Unassembled WGS sequence"/>
</dbReference>
<dbReference type="STRING" id="151549.A0A4C1VPN1"/>
<evidence type="ECO:0000313" key="1">
    <source>
        <dbReference type="EMBL" id="GBP39715.1"/>
    </source>
</evidence>
<sequence>MRRPRQMGRYSADKGRVLLAAGASAAQNRTHMADGLSVGSEADHASLRFIQSNLQRSKLATAELLVGASRRKIAVALVQEPYVGNTGELKRYSGCRVIQRVARVPDPHGRELQNWRRVGLLRVRQADRPIPRPREVGLLEARDEQNHPGGDVNAWSVWWGSDDARGTELCDFLDVEGLHPALLDRAEEWQVVRGVTSSDHNAVTFNVRTGGRSGPEPFRGTRIYNTAKARWSEFLTAFDNAKEERALTAGTVEVVDSCDRLDEVVDLYTECVKHACDTAIPRKRSMRRPKLPWWSPELEGLKRDANTKKRRIRNAAPSRRRYVVEEYVRAKEVYERAAADAQTTSWKRFCTAQDRESVWDGIYRVIRNTGRNREDVLLINDSGQTCSPNESAVLLANTFFPDDRVDTDGPYHTELRRRTDGSIRPPEASDILSEMDPPFTGAEVKMALKAFNPKKAPGIDGFTSDICQAAILRDLGLFLAMANKCLQLGYFPGPGR</sequence>
<gene>
    <name evidence="1" type="ORF">EVAR_25539_1</name>
</gene>
<comment type="caution">
    <text evidence="1">The sequence shown here is derived from an EMBL/GenBank/DDBJ whole genome shotgun (WGS) entry which is preliminary data.</text>
</comment>
<dbReference type="SUPFAM" id="SSF56219">
    <property type="entry name" value="DNase I-like"/>
    <property type="match status" value="1"/>
</dbReference>
<proteinExistence type="predicted"/>
<dbReference type="OrthoDB" id="411871at2759"/>
<organism evidence="1 2">
    <name type="scientific">Eumeta variegata</name>
    <name type="common">Bagworm moth</name>
    <name type="synonym">Eumeta japonica</name>
    <dbReference type="NCBI Taxonomy" id="151549"/>
    <lineage>
        <taxon>Eukaryota</taxon>
        <taxon>Metazoa</taxon>
        <taxon>Ecdysozoa</taxon>
        <taxon>Arthropoda</taxon>
        <taxon>Hexapoda</taxon>
        <taxon>Insecta</taxon>
        <taxon>Pterygota</taxon>
        <taxon>Neoptera</taxon>
        <taxon>Endopterygota</taxon>
        <taxon>Lepidoptera</taxon>
        <taxon>Glossata</taxon>
        <taxon>Ditrysia</taxon>
        <taxon>Tineoidea</taxon>
        <taxon>Psychidae</taxon>
        <taxon>Oiketicinae</taxon>
        <taxon>Eumeta</taxon>
    </lineage>
</organism>
<dbReference type="EMBL" id="BGZK01000369">
    <property type="protein sequence ID" value="GBP39715.1"/>
    <property type="molecule type" value="Genomic_DNA"/>
</dbReference>
<protein>
    <submittedName>
        <fullName evidence="1">Retrovirus-related Pol polyprotein from type-1 retrotransposable element R1</fullName>
    </submittedName>
</protein>